<feature type="compositionally biased region" description="Basic and acidic residues" evidence="2">
    <location>
        <begin position="180"/>
        <end position="192"/>
    </location>
</feature>
<evidence type="ECO:0000256" key="1">
    <source>
        <dbReference type="PROSITE-ProRule" id="PRU00339"/>
    </source>
</evidence>
<protein>
    <submittedName>
        <fullName evidence="3">Tetratricopeptide repeat protein</fullName>
    </submittedName>
</protein>
<reference evidence="3 4" key="1">
    <citation type="submission" date="2018-12" db="EMBL/GenBank/DDBJ databases">
        <title>bacterium Hansschlegelia zhihuaiae S113.</title>
        <authorList>
            <person name="He J."/>
        </authorList>
    </citation>
    <scope>NUCLEOTIDE SEQUENCE [LARGE SCALE GENOMIC DNA]</scope>
    <source>
        <strain evidence="3 4">S 113</strain>
    </source>
</reference>
<gene>
    <name evidence="3" type="ORF">EK403_20805</name>
</gene>
<dbReference type="Proteomes" id="UP000289708">
    <property type="component" value="Unassembled WGS sequence"/>
</dbReference>
<dbReference type="Gene3D" id="1.25.40.10">
    <property type="entry name" value="Tetratricopeptide repeat domain"/>
    <property type="match status" value="1"/>
</dbReference>
<dbReference type="InterPro" id="IPR011990">
    <property type="entry name" value="TPR-like_helical_dom_sf"/>
</dbReference>
<name>A0A4Q0M582_9HYPH</name>
<dbReference type="Pfam" id="PF13414">
    <property type="entry name" value="TPR_11"/>
    <property type="match status" value="1"/>
</dbReference>
<evidence type="ECO:0000313" key="3">
    <source>
        <dbReference type="EMBL" id="RXF67816.1"/>
    </source>
</evidence>
<feature type="compositionally biased region" description="Low complexity" evidence="2">
    <location>
        <begin position="129"/>
        <end position="140"/>
    </location>
</feature>
<keyword evidence="4" id="KW-1185">Reference proteome</keyword>
<dbReference type="AlphaFoldDB" id="A0A4Q0M582"/>
<keyword evidence="1" id="KW-0802">TPR repeat</keyword>
<dbReference type="OrthoDB" id="5801125at2"/>
<organism evidence="3 4">
    <name type="scientific">Hansschlegelia zhihuaiae</name>
    <dbReference type="NCBI Taxonomy" id="405005"/>
    <lineage>
        <taxon>Bacteria</taxon>
        <taxon>Pseudomonadati</taxon>
        <taxon>Pseudomonadota</taxon>
        <taxon>Alphaproteobacteria</taxon>
        <taxon>Hyphomicrobiales</taxon>
        <taxon>Methylopilaceae</taxon>
        <taxon>Hansschlegelia</taxon>
    </lineage>
</organism>
<dbReference type="RefSeq" id="WP_128779376.1">
    <property type="nucleotide sequence ID" value="NZ_RYFI01000030.1"/>
</dbReference>
<comment type="caution">
    <text evidence="3">The sequence shown here is derived from an EMBL/GenBank/DDBJ whole genome shotgun (WGS) entry which is preliminary data.</text>
</comment>
<dbReference type="InterPro" id="IPR019734">
    <property type="entry name" value="TPR_rpt"/>
</dbReference>
<dbReference type="PROSITE" id="PS50005">
    <property type="entry name" value="TPR"/>
    <property type="match status" value="1"/>
</dbReference>
<sequence>MARSALLLGVAVIALVVTTPAERIGRALYEAGAPRLAGPLLDGQVWDGATLYAQGRFAEAAAAFRGAPFEGAEYNGGTALARAGRLPEAIRALEAALQQNPNDEDARYNLALVEALKAKRDSDRRETSGAANADAAQQKRAGAENLGENDMNSTGEGMAGDRDSGREAQSSGRAQVARTGRAEQSRVDERGGQARGSVGASEGGGRTGRERAKVAESFEQLVKLPKKSYSQQTVFASPQWLETLSDEPGRYLRFKLEAERERRAERGVAAPSMTDPW</sequence>
<feature type="region of interest" description="Disordered" evidence="2">
    <location>
        <begin position="118"/>
        <end position="211"/>
    </location>
</feature>
<dbReference type="SUPFAM" id="SSF48452">
    <property type="entry name" value="TPR-like"/>
    <property type="match status" value="1"/>
</dbReference>
<dbReference type="EMBL" id="RYFI01000030">
    <property type="protein sequence ID" value="RXF67816.1"/>
    <property type="molecule type" value="Genomic_DNA"/>
</dbReference>
<evidence type="ECO:0000256" key="2">
    <source>
        <dbReference type="SAM" id="MobiDB-lite"/>
    </source>
</evidence>
<feature type="repeat" description="TPR" evidence="1">
    <location>
        <begin position="70"/>
        <end position="103"/>
    </location>
</feature>
<evidence type="ECO:0000313" key="4">
    <source>
        <dbReference type="Proteomes" id="UP000289708"/>
    </source>
</evidence>
<proteinExistence type="predicted"/>
<accession>A0A4Q0M582</accession>
<feature type="compositionally biased region" description="Basic and acidic residues" evidence="2">
    <location>
        <begin position="118"/>
        <end position="127"/>
    </location>
</feature>